<sequence length="126" mass="14893">MADLLRNIGIPFRLDVMIENKNRSYDKFIDAIADAYYEETKDQLDRSIFKKMQYPHDKIKISSVVMDEDDNEIYTTYTLHCDKGFTLGRLFHQLAQVLAEPEPEDSYLCYLSFDDNTDSYLIEHDF</sequence>
<accession>A0A6C0CDD5</accession>
<reference evidence="1" key="1">
    <citation type="journal article" date="2020" name="Nature">
        <title>Giant virus diversity and host interactions through global metagenomics.</title>
        <authorList>
            <person name="Schulz F."/>
            <person name="Roux S."/>
            <person name="Paez-Espino D."/>
            <person name="Jungbluth S."/>
            <person name="Walsh D.A."/>
            <person name="Denef V.J."/>
            <person name="McMahon K.D."/>
            <person name="Konstantinidis K.T."/>
            <person name="Eloe-Fadrosh E.A."/>
            <person name="Kyrpides N.C."/>
            <person name="Woyke T."/>
        </authorList>
    </citation>
    <scope>NUCLEOTIDE SEQUENCE</scope>
    <source>
        <strain evidence="1">GVMAG-M-3300020192-26</strain>
    </source>
</reference>
<name>A0A6C0CDD5_9ZZZZ</name>
<protein>
    <submittedName>
        <fullName evidence="1">Uncharacterized protein</fullName>
    </submittedName>
</protein>
<dbReference type="EMBL" id="MN739377">
    <property type="protein sequence ID" value="QHT01564.1"/>
    <property type="molecule type" value="Genomic_DNA"/>
</dbReference>
<evidence type="ECO:0000313" key="1">
    <source>
        <dbReference type="EMBL" id="QHT01564.1"/>
    </source>
</evidence>
<dbReference type="AlphaFoldDB" id="A0A6C0CDD5"/>
<organism evidence="1">
    <name type="scientific">viral metagenome</name>
    <dbReference type="NCBI Taxonomy" id="1070528"/>
    <lineage>
        <taxon>unclassified sequences</taxon>
        <taxon>metagenomes</taxon>
        <taxon>organismal metagenomes</taxon>
    </lineage>
</organism>
<proteinExistence type="predicted"/>